<dbReference type="InterPro" id="IPR012337">
    <property type="entry name" value="RNaseH-like_sf"/>
</dbReference>
<dbReference type="InterPro" id="IPR052035">
    <property type="entry name" value="ZnF_BED_domain_contain"/>
</dbReference>
<dbReference type="Proteomes" id="UP001152795">
    <property type="component" value="Unassembled WGS sequence"/>
</dbReference>
<comment type="caution">
    <text evidence="3">The sequence shown here is derived from an EMBL/GenBank/DDBJ whole genome shotgun (WGS) entry which is preliminary data.</text>
</comment>
<dbReference type="PANTHER" id="PTHR46481">
    <property type="entry name" value="ZINC FINGER BED DOMAIN-CONTAINING PROTEIN 4"/>
    <property type="match status" value="1"/>
</dbReference>
<dbReference type="InterPro" id="IPR008906">
    <property type="entry name" value="HATC_C_dom"/>
</dbReference>
<feature type="region of interest" description="Disordered" evidence="1">
    <location>
        <begin position="23"/>
        <end position="47"/>
    </location>
</feature>
<dbReference type="Pfam" id="PF05699">
    <property type="entry name" value="Dimer_Tnp_hAT"/>
    <property type="match status" value="1"/>
</dbReference>
<dbReference type="GO" id="GO:0046983">
    <property type="term" value="F:protein dimerization activity"/>
    <property type="evidence" value="ECO:0007669"/>
    <property type="project" value="InterPro"/>
</dbReference>
<name>A0A6S7JWP8_PARCT</name>
<keyword evidence="4" id="KW-1185">Reference proteome</keyword>
<organism evidence="3 4">
    <name type="scientific">Paramuricea clavata</name>
    <name type="common">Red gorgonian</name>
    <name type="synonym">Violescent sea-whip</name>
    <dbReference type="NCBI Taxonomy" id="317549"/>
    <lineage>
        <taxon>Eukaryota</taxon>
        <taxon>Metazoa</taxon>
        <taxon>Cnidaria</taxon>
        <taxon>Anthozoa</taxon>
        <taxon>Octocorallia</taxon>
        <taxon>Malacalcyonacea</taxon>
        <taxon>Plexauridae</taxon>
        <taxon>Paramuricea</taxon>
    </lineage>
</organism>
<dbReference type="EMBL" id="CACRXK020008278">
    <property type="protein sequence ID" value="CAB4014378.1"/>
    <property type="molecule type" value="Genomic_DNA"/>
</dbReference>
<dbReference type="PANTHER" id="PTHR46481:SF9">
    <property type="entry name" value="ZINC FINGER BED DOMAIN-CONTAINING PROTEIN 1-LIKE"/>
    <property type="match status" value="1"/>
</dbReference>
<proteinExistence type="predicted"/>
<evidence type="ECO:0000313" key="4">
    <source>
        <dbReference type="Proteomes" id="UP001152795"/>
    </source>
</evidence>
<evidence type="ECO:0000259" key="2">
    <source>
        <dbReference type="Pfam" id="PF05699"/>
    </source>
</evidence>
<protein>
    <submittedName>
        <fullName evidence="3">Zinc finger BED domain-containing 1-like</fullName>
    </submittedName>
</protein>
<evidence type="ECO:0000256" key="1">
    <source>
        <dbReference type="SAM" id="MobiDB-lite"/>
    </source>
</evidence>
<sequence length="588" mass="66281">MSHLKTNHYMIYSTLQKNIKQASSPRNIVSSTTSTNEGSECSPRKPCQPSIFEAIEKQGTLPSSNKRAKEITDAITHFLAKDSVPFNAVERPGFKRLLRILEPRYEVPAKSTFSRERVVKLYDATRKRLLGELKDSVDFFAATTDMWSSHGMTPYIGFTLHWIDDEWNLKNRCLGTKYVPEDHTAEELGSCLDDILTYWGLDPAKMTVLTTDNGANIIKACKDKEWNNITCFGHNLHLAITNTIAKEPNLKRAVGVCKKSVAAFNMSWKRKKALSEAQLQEDPENPPLKLASECSTRWGSTHKMIARVLKNKKAIRRVLGDDRDTAHLVPKWQDIEVLEAVDAALAPLADFTDIMSGSEYVTISALTPILRRLKNEELAAKNGDLPMTVSIKKKILKALQVKYSCEEKKLLMDITCFLDPRFKTDFLTDNDEDCDVESMVESSSSEFAVVKNALLKEAVFVTSNASEDEPCQLPQKKVKKTLGFITSMRKSSQVSSPAQSPWDRLEKEMKKYVNTDTIDGDNDPLLWWKCHGRDFPMLSQLARKYLSIPASSSPSERLFSKAGQIVTAQRSQLKPEQANMLVFLAENL</sequence>
<gene>
    <name evidence="3" type="ORF">PACLA_8A039292</name>
</gene>
<feature type="domain" description="HAT C-terminal dimerisation" evidence="2">
    <location>
        <begin position="510"/>
        <end position="588"/>
    </location>
</feature>
<reference evidence="3" key="1">
    <citation type="submission" date="2020-04" db="EMBL/GenBank/DDBJ databases">
        <authorList>
            <person name="Alioto T."/>
            <person name="Alioto T."/>
            <person name="Gomez Garrido J."/>
        </authorList>
    </citation>
    <scope>NUCLEOTIDE SEQUENCE</scope>
    <source>
        <strain evidence="3">A484AB</strain>
    </source>
</reference>
<dbReference type="AlphaFoldDB" id="A0A6S7JWP8"/>
<dbReference type="SUPFAM" id="SSF140996">
    <property type="entry name" value="Hermes dimerisation domain"/>
    <property type="match status" value="1"/>
</dbReference>
<feature type="compositionally biased region" description="Polar residues" evidence="1">
    <location>
        <begin position="23"/>
        <end position="39"/>
    </location>
</feature>
<accession>A0A6S7JWP8</accession>
<dbReference type="OrthoDB" id="1607513at2759"/>
<evidence type="ECO:0000313" key="3">
    <source>
        <dbReference type="EMBL" id="CAB4014378.1"/>
    </source>
</evidence>
<dbReference type="SUPFAM" id="SSF53098">
    <property type="entry name" value="Ribonuclease H-like"/>
    <property type="match status" value="1"/>
</dbReference>